<comment type="caution">
    <text evidence="2">The sequence shown here is derived from an EMBL/GenBank/DDBJ whole genome shotgun (WGS) entry which is preliminary data.</text>
</comment>
<evidence type="ECO:0000256" key="1">
    <source>
        <dbReference type="SAM" id="MobiDB-lite"/>
    </source>
</evidence>
<feature type="region of interest" description="Disordered" evidence="1">
    <location>
        <begin position="74"/>
        <end position="96"/>
    </location>
</feature>
<organism evidence="2 3">
    <name type="scientific">Pleurodeles waltl</name>
    <name type="common">Iberian ribbed newt</name>
    <dbReference type="NCBI Taxonomy" id="8319"/>
    <lineage>
        <taxon>Eukaryota</taxon>
        <taxon>Metazoa</taxon>
        <taxon>Chordata</taxon>
        <taxon>Craniata</taxon>
        <taxon>Vertebrata</taxon>
        <taxon>Euteleostomi</taxon>
        <taxon>Amphibia</taxon>
        <taxon>Batrachia</taxon>
        <taxon>Caudata</taxon>
        <taxon>Salamandroidea</taxon>
        <taxon>Salamandridae</taxon>
        <taxon>Pleurodelinae</taxon>
        <taxon>Pleurodeles</taxon>
    </lineage>
</organism>
<dbReference type="Proteomes" id="UP001066276">
    <property type="component" value="Chromosome 6"/>
</dbReference>
<dbReference type="EMBL" id="JANPWB010000010">
    <property type="protein sequence ID" value="KAJ1138210.1"/>
    <property type="molecule type" value="Genomic_DNA"/>
</dbReference>
<reference evidence="2" key="1">
    <citation type="journal article" date="2022" name="bioRxiv">
        <title>Sequencing and chromosome-scale assembly of the giantPleurodeles waltlgenome.</title>
        <authorList>
            <person name="Brown T."/>
            <person name="Elewa A."/>
            <person name="Iarovenko S."/>
            <person name="Subramanian E."/>
            <person name="Araus A.J."/>
            <person name="Petzold A."/>
            <person name="Susuki M."/>
            <person name="Suzuki K.-i.T."/>
            <person name="Hayashi T."/>
            <person name="Toyoda A."/>
            <person name="Oliveira C."/>
            <person name="Osipova E."/>
            <person name="Leigh N.D."/>
            <person name="Simon A."/>
            <person name="Yun M.H."/>
        </authorList>
    </citation>
    <scope>NUCLEOTIDE SEQUENCE</scope>
    <source>
        <strain evidence="2">20211129_DDA</strain>
        <tissue evidence="2">Liver</tissue>
    </source>
</reference>
<gene>
    <name evidence="2" type="ORF">NDU88_004601</name>
</gene>
<name>A0AAV7QDG9_PLEWA</name>
<dbReference type="AlphaFoldDB" id="A0AAV7QDG9"/>
<proteinExistence type="predicted"/>
<evidence type="ECO:0000313" key="3">
    <source>
        <dbReference type="Proteomes" id="UP001066276"/>
    </source>
</evidence>
<evidence type="ECO:0000313" key="2">
    <source>
        <dbReference type="EMBL" id="KAJ1138210.1"/>
    </source>
</evidence>
<keyword evidence="3" id="KW-1185">Reference proteome</keyword>
<protein>
    <submittedName>
        <fullName evidence="2">Uncharacterized protein</fullName>
    </submittedName>
</protein>
<sequence length="96" mass="10798">MISLQWNSAQDEKETWRTISLLLCSEDESGDRVNHRRGPFWCVSSLDVVAIITVAPAEPGRRHGCVRVLGWGPGRKSPARASQPEALRSVRGRWEM</sequence>
<accession>A0AAV7QDG9</accession>